<dbReference type="OMA" id="WIARIPY"/>
<evidence type="ECO:0000313" key="2">
    <source>
        <dbReference type="Proteomes" id="UP000019373"/>
    </source>
</evidence>
<keyword evidence="2" id="KW-1185">Reference proteome</keyword>
<dbReference type="Proteomes" id="UP000019373">
    <property type="component" value="Unassembled WGS sequence"/>
</dbReference>
<dbReference type="RefSeq" id="XP_007802522.1">
    <property type="nucleotide sequence ID" value="XM_007804331.1"/>
</dbReference>
<dbReference type="InterPro" id="IPR051678">
    <property type="entry name" value="AGP_Transferase"/>
</dbReference>
<protein>
    <recommendedName>
        <fullName evidence="3">Aminoglycoside phosphotransferase domain-containing protein</fullName>
    </recommendedName>
</protein>
<accession>U1GJ02</accession>
<reference evidence="2" key="1">
    <citation type="journal article" date="2014" name="BMC Genomics">
        <title>Genome characteristics reveal the impact of lichenization on lichen-forming fungus Endocarpon pusillum Hedwig (Verrucariales, Ascomycota).</title>
        <authorList>
            <person name="Wang Y.-Y."/>
            <person name="Liu B."/>
            <person name="Zhang X.-Y."/>
            <person name="Zhou Q.-M."/>
            <person name="Zhang T."/>
            <person name="Li H."/>
            <person name="Yu Y.-F."/>
            <person name="Zhang X.-L."/>
            <person name="Hao X.-Y."/>
            <person name="Wang M."/>
            <person name="Wang L."/>
            <person name="Wei J.-C."/>
        </authorList>
    </citation>
    <scope>NUCLEOTIDE SEQUENCE [LARGE SCALE GENOMIC DNA]</scope>
    <source>
        <strain evidence="2">Z07020 / HMAS-L-300199</strain>
    </source>
</reference>
<dbReference type="PANTHER" id="PTHR21310:SF15">
    <property type="entry name" value="AMINOGLYCOSIDE PHOSPHOTRANSFERASE DOMAIN-CONTAINING PROTEIN"/>
    <property type="match status" value="1"/>
</dbReference>
<dbReference type="eggNOG" id="ENOG502SI0S">
    <property type="taxonomic scope" value="Eukaryota"/>
</dbReference>
<dbReference type="GeneID" id="19236781"/>
<dbReference type="HOGENOM" id="CLU_053876_2_0_1"/>
<dbReference type="AlphaFoldDB" id="U1GJ02"/>
<evidence type="ECO:0000313" key="1">
    <source>
        <dbReference type="EMBL" id="ERF71811.1"/>
    </source>
</evidence>
<dbReference type="Gene3D" id="3.90.1200.10">
    <property type="match status" value="1"/>
</dbReference>
<dbReference type="OrthoDB" id="10003767at2759"/>
<sequence length="339" mass="37762">MDDTNDQWTSFQQLDRDSDSVHRQKVKHVLQEAEFPFLSWTAVQTRQALDPGGGSTSHTSAELLRCSIDCGRFATGHENIALELEFSDSERWMATIQLPDESSEPDVIETSMLSGIATMRLLCATTEISVPQLYGFDILAANRFWFRYMLIKPFQIAKSPLYLHMKWALSAPCSTTFTLFVVSNSGDQGGALWESAMDHCGVDARASCTIDGSGRSRYGPFPPIHVDLHHNNILFDKAFNITGIIDWSGAQTVPVERFLASPELASFPWLSTVENRRTIASRDNFAAELCVRELTTPRSFRVGGPTTGGGWSEHDMTSSPTLISDLIPTPLWDIVYRCT</sequence>
<dbReference type="PANTHER" id="PTHR21310">
    <property type="entry name" value="AMINOGLYCOSIDE PHOSPHOTRANSFERASE-RELATED-RELATED"/>
    <property type="match status" value="1"/>
</dbReference>
<dbReference type="EMBL" id="KE721191">
    <property type="protein sequence ID" value="ERF71811.1"/>
    <property type="molecule type" value="Genomic_DNA"/>
</dbReference>
<gene>
    <name evidence="1" type="ORF">EPUS_01726</name>
</gene>
<name>U1GJ02_ENDPU</name>
<organism evidence="1 2">
    <name type="scientific">Endocarpon pusillum (strain Z07020 / HMAS-L-300199)</name>
    <name type="common">Lichen-forming fungus</name>
    <dbReference type="NCBI Taxonomy" id="1263415"/>
    <lineage>
        <taxon>Eukaryota</taxon>
        <taxon>Fungi</taxon>
        <taxon>Dikarya</taxon>
        <taxon>Ascomycota</taxon>
        <taxon>Pezizomycotina</taxon>
        <taxon>Eurotiomycetes</taxon>
        <taxon>Chaetothyriomycetidae</taxon>
        <taxon>Verrucariales</taxon>
        <taxon>Verrucariaceae</taxon>
        <taxon>Endocarpon</taxon>
    </lineage>
</organism>
<proteinExistence type="predicted"/>
<evidence type="ECO:0008006" key="3">
    <source>
        <dbReference type="Google" id="ProtNLM"/>
    </source>
</evidence>